<accession>A0A7C8I3S0</accession>
<sequence length="168" mass="19292">MVWNSSRCFHVLSRQIVLDSGKRVVYEMCLYPWPASNKFKIMVPRVFSLVSSNMLPVMATSMGQSLHLQCDVARAHSEPRTNPHILNLAKLNFSMARFRQQWQDGSHRQVSRPKPVFSRLLRTAAPQSTWILISARGMDESSWLRKRIHGSYCELRRPCVGISSVGTY</sequence>
<gene>
    <name evidence="1" type="ORF">BDV95DRAFT_187466</name>
</gene>
<organism evidence="1 2">
    <name type="scientific">Massariosphaeria phaeospora</name>
    <dbReference type="NCBI Taxonomy" id="100035"/>
    <lineage>
        <taxon>Eukaryota</taxon>
        <taxon>Fungi</taxon>
        <taxon>Dikarya</taxon>
        <taxon>Ascomycota</taxon>
        <taxon>Pezizomycotina</taxon>
        <taxon>Dothideomycetes</taxon>
        <taxon>Pleosporomycetidae</taxon>
        <taxon>Pleosporales</taxon>
        <taxon>Pleosporales incertae sedis</taxon>
        <taxon>Massariosphaeria</taxon>
    </lineage>
</organism>
<evidence type="ECO:0000313" key="2">
    <source>
        <dbReference type="Proteomes" id="UP000481861"/>
    </source>
</evidence>
<proteinExistence type="predicted"/>
<keyword evidence="2" id="KW-1185">Reference proteome</keyword>
<protein>
    <submittedName>
        <fullName evidence="1">Uncharacterized protein</fullName>
    </submittedName>
</protein>
<name>A0A7C8I3S0_9PLEO</name>
<comment type="caution">
    <text evidence="1">The sequence shown here is derived from an EMBL/GenBank/DDBJ whole genome shotgun (WGS) entry which is preliminary data.</text>
</comment>
<dbReference type="EMBL" id="JAADJZ010000024">
    <property type="protein sequence ID" value="KAF2867211.1"/>
    <property type="molecule type" value="Genomic_DNA"/>
</dbReference>
<evidence type="ECO:0000313" key="1">
    <source>
        <dbReference type="EMBL" id="KAF2867211.1"/>
    </source>
</evidence>
<dbReference type="AlphaFoldDB" id="A0A7C8I3S0"/>
<dbReference type="Proteomes" id="UP000481861">
    <property type="component" value="Unassembled WGS sequence"/>
</dbReference>
<reference evidence="1 2" key="1">
    <citation type="submission" date="2020-01" db="EMBL/GenBank/DDBJ databases">
        <authorList>
            <consortium name="DOE Joint Genome Institute"/>
            <person name="Haridas S."/>
            <person name="Albert R."/>
            <person name="Binder M."/>
            <person name="Bloem J."/>
            <person name="Labutti K."/>
            <person name="Salamov A."/>
            <person name="Andreopoulos B."/>
            <person name="Baker S.E."/>
            <person name="Barry K."/>
            <person name="Bills G."/>
            <person name="Bluhm B.H."/>
            <person name="Cannon C."/>
            <person name="Castanera R."/>
            <person name="Culley D.E."/>
            <person name="Daum C."/>
            <person name="Ezra D."/>
            <person name="Gonzalez J.B."/>
            <person name="Henrissat B."/>
            <person name="Kuo A."/>
            <person name="Liang C."/>
            <person name="Lipzen A."/>
            <person name="Lutzoni F."/>
            <person name="Magnuson J."/>
            <person name="Mondo S."/>
            <person name="Nolan M."/>
            <person name="Ohm R."/>
            <person name="Pangilinan J."/>
            <person name="Park H.-J.H."/>
            <person name="Ramirez L."/>
            <person name="Alfaro M."/>
            <person name="Sun H."/>
            <person name="Tritt A."/>
            <person name="Yoshinaga Y."/>
            <person name="Zwiers L.-H.L."/>
            <person name="Turgeon B.G."/>
            <person name="Goodwin S.B."/>
            <person name="Spatafora J.W."/>
            <person name="Crous P.W."/>
            <person name="Grigoriev I.V."/>
        </authorList>
    </citation>
    <scope>NUCLEOTIDE SEQUENCE [LARGE SCALE GENOMIC DNA]</scope>
    <source>
        <strain evidence="1 2">CBS 611.86</strain>
    </source>
</reference>